<protein>
    <submittedName>
        <fullName evidence="1">Uncharacterized protein</fullName>
    </submittedName>
</protein>
<accession>A0A7V3E8H7</accession>
<sequence length="378" mass="43220">MNIDLSIKIIQPLSSRIKSHTGKLKRIKIIGGKMKRAIILTIVSMFLFISFSCKENGITPPEDKPGRRDYMWTVDTIGASNNTYYRLWASSPTDVWATSPGDLSKSIAHFDGARWITYYVPGMNTLHSIYGFAYNNIYIAARGGGIWKFDGANWTKFAHLSVDGQTDIAFSNIWGESSNDFYAFGGYPDTNRYYNNSFIAYYNNNWMILDTKGSNGIVGKLFKNSWDDKIYILTLKAGNGLFPDSTIIYEYDQSNFKKIYSSIWTGGQQADISLINNEVYFILGYQLAKRVNGQFQTFLQVNNLNFYQRIWGRNSKDIFLLMIDGLAHYNGSDIQYLFHFNKVPRTQIYGAALFDKDAFFLVYESQTGLSLIYHGKLK</sequence>
<gene>
    <name evidence="1" type="ORF">ENS31_12950</name>
</gene>
<organism evidence="1">
    <name type="scientific">Ignavibacterium album</name>
    <dbReference type="NCBI Taxonomy" id="591197"/>
    <lineage>
        <taxon>Bacteria</taxon>
        <taxon>Pseudomonadati</taxon>
        <taxon>Ignavibacteriota</taxon>
        <taxon>Ignavibacteria</taxon>
        <taxon>Ignavibacteriales</taxon>
        <taxon>Ignavibacteriaceae</taxon>
        <taxon>Ignavibacterium</taxon>
    </lineage>
</organism>
<reference evidence="1" key="1">
    <citation type="journal article" date="2020" name="mSystems">
        <title>Genome- and Community-Level Interaction Insights into Carbon Utilization and Element Cycling Functions of Hydrothermarchaeota in Hydrothermal Sediment.</title>
        <authorList>
            <person name="Zhou Z."/>
            <person name="Liu Y."/>
            <person name="Xu W."/>
            <person name="Pan J."/>
            <person name="Luo Z.H."/>
            <person name="Li M."/>
        </authorList>
    </citation>
    <scope>NUCLEOTIDE SEQUENCE [LARGE SCALE GENOMIC DNA]</scope>
    <source>
        <strain evidence="1">SpSt-479</strain>
    </source>
</reference>
<evidence type="ECO:0000313" key="1">
    <source>
        <dbReference type="EMBL" id="HFI92417.1"/>
    </source>
</evidence>
<proteinExistence type="predicted"/>
<name>A0A7V3E8H7_9BACT</name>
<dbReference type="AlphaFoldDB" id="A0A7V3E8H7"/>
<dbReference type="EMBL" id="DSUJ01000011">
    <property type="protein sequence ID" value="HFI92417.1"/>
    <property type="molecule type" value="Genomic_DNA"/>
</dbReference>
<comment type="caution">
    <text evidence="1">The sequence shown here is derived from an EMBL/GenBank/DDBJ whole genome shotgun (WGS) entry which is preliminary data.</text>
</comment>